<protein>
    <submittedName>
        <fullName evidence="1">Uncharacterized protein</fullName>
    </submittedName>
</protein>
<evidence type="ECO:0000313" key="1">
    <source>
        <dbReference type="EMBL" id="AYG03401.1"/>
    </source>
</evidence>
<evidence type="ECO:0000313" key="2">
    <source>
        <dbReference type="Proteomes" id="UP000275069"/>
    </source>
</evidence>
<proteinExistence type="predicted"/>
<accession>A0A387BYH8</accession>
<dbReference type="EMBL" id="CP032624">
    <property type="protein sequence ID" value="AYG03401.1"/>
    <property type="molecule type" value="Genomic_DNA"/>
</dbReference>
<dbReference type="AlphaFoldDB" id="A0A387BYH8"/>
<dbReference type="Proteomes" id="UP000275069">
    <property type="component" value="Chromosome"/>
</dbReference>
<reference evidence="1 2" key="1">
    <citation type="submission" date="2018-09" db="EMBL/GenBank/DDBJ databases">
        <title>Genome sequencing of strain 2DFW10M-5.</title>
        <authorList>
            <person name="Heo J."/>
            <person name="Kim S.-J."/>
            <person name="Kwon S.-W."/>
        </authorList>
    </citation>
    <scope>NUCLEOTIDE SEQUENCE [LARGE SCALE GENOMIC DNA]</scope>
    <source>
        <strain evidence="1 2">2DFW10M-5</strain>
    </source>
</reference>
<name>A0A387BYH8_9MICO</name>
<gene>
    <name evidence="1" type="ORF">D7I44_07550</name>
</gene>
<dbReference type="KEGG" id="gry:D7I44_07550"/>
<sequence>MRLSDCIRHSLPRLPMSARGAGRDLLMVSEPVSRVHEQSGCQHVGLNAKSICFDAGPCANPMHELVRCSCCQSRQLRVFARGQQRARVILRRHSVSVSE</sequence>
<keyword evidence="2" id="KW-1185">Reference proteome</keyword>
<organism evidence="1 2">
    <name type="scientific">Gryllotalpicola protaetiae</name>
    <dbReference type="NCBI Taxonomy" id="2419771"/>
    <lineage>
        <taxon>Bacteria</taxon>
        <taxon>Bacillati</taxon>
        <taxon>Actinomycetota</taxon>
        <taxon>Actinomycetes</taxon>
        <taxon>Micrococcales</taxon>
        <taxon>Microbacteriaceae</taxon>
        <taxon>Gryllotalpicola</taxon>
    </lineage>
</organism>